<organism evidence="1 2">
    <name type="scientific">Legionella santicrucis</name>
    <dbReference type="NCBI Taxonomy" id="45074"/>
    <lineage>
        <taxon>Bacteria</taxon>
        <taxon>Pseudomonadati</taxon>
        <taxon>Pseudomonadota</taxon>
        <taxon>Gammaproteobacteria</taxon>
        <taxon>Legionellales</taxon>
        <taxon>Legionellaceae</taxon>
        <taxon>Legionella</taxon>
    </lineage>
</organism>
<dbReference type="EMBL" id="LNYU01000003">
    <property type="protein sequence ID" value="KTD69970.1"/>
    <property type="molecule type" value="Genomic_DNA"/>
</dbReference>
<evidence type="ECO:0000313" key="1">
    <source>
        <dbReference type="EMBL" id="KTD69970.1"/>
    </source>
</evidence>
<dbReference type="AlphaFoldDB" id="A0A0W0ZLT2"/>
<keyword evidence="2" id="KW-1185">Reference proteome</keyword>
<dbReference type="PATRIC" id="fig|45074.5.peg.60"/>
<dbReference type="Proteomes" id="UP000054703">
    <property type="component" value="Unassembled WGS sequence"/>
</dbReference>
<accession>A0A0W0ZLT2</accession>
<reference evidence="1 2" key="1">
    <citation type="submission" date="2015-11" db="EMBL/GenBank/DDBJ databases">
        <title>Genomic analysis of 38 Legionella species identifies large and diverse effector repertoires.</title>
        <authorList>
            <person name="Burstein D."/>
            <person name="Amaro F."/>
            <person name="Zusman T."/>
            <person name="Lifshitz Z."/>
            <person name="Cohen O."/>
            <person name="Gilbert J.A."/>
            <person name="Pupko T."/>
            <person name="Shuman H.A."/>
            <person name="Segal G."/>
        </authorList>
    </citation>
    <scope>NUCLEOTIDE SEQUENCE [LARGE SCALE GENOMIC DNA]</scope>
    <source>
        <strain evidence="1 2">SC-63-C7</strain>
    </source>
</reference>
<name>A0A0W0ZLT2_9GAMM</name>
<evidence type="ECO:0000313" key="2">
    <source>
        <dbReference type="Proteomes" id="UP000054703"/>
    </source>
</evidence>
<sequence length="176" mass="20512">MMSRFPNKTPYELRQYFKKLSLDQLIEQNHFYGLHFENLEDQIDKCNQTLVAESKHRHTLQEQKNNHDLTYDSVVLSEQEFRLSLESLNDITDPSERFLARKSIGVSPMEVYNQESLCFITPIHQSDLMIEHLTKSLGDLTKKKSGAISELKILNSIIREKEQLISVPQIVQGYSK</sequence>
<proteinExistence type="predicted"/>
<comment type="caution">
    <text evidence="1">The sequence shown here is derived from an EMBL/GenBank/DDBJ whole genome shotgun (WGS) entry which is preliminary data.</text>
</comment>
<protein>
    <submittedName>
        <fullName evidence="1">Uncharacterized protein</fullName>
    </submittedName>
</protein>
<gene>
    <name evidence="1" type="ORF">Lsan_0054</name>
</gene>